<dbReference type="Pfam" id="PF12295">
    <property type="entry name" value="Symplekin_C"/>
    <property type="match status" value="1"/>
</dbReference>
<dbReference type="InterPro" id="IPR032460">
    <property type="entry name" value="Symplekin/Pta1_N"/>
</dbReference>
<keyword evidence="6" id="KW-1185">Reference proteome</keyword>
<evidence type="ECO:0000256" key="1">
    <source>
        <dbReference type="SAM" id="MobiDB-lite"/>
    </source>
</evidence>
<accession>A0AAP0KWE0</accession>
<evidence type="ECO:0000259" key="3">
    <source>
        <dbReference type="Pfam" id="PF11935"/>
    </source>
</evidence>
<dbReference type="InterPro" id="IPR022075">
    <property type="entry name" value="Symplekin_C"/>
</dbReference>
<feature type="compositionally biased region" description="Basic and acidic residues" evidence="1">
    <location>
        <begin position="409"/>
        <end position="424"/>
    </location>
</feature>
<comment type="caution">
    <text evidence="5">The sequence shown here is derived from an EMBL/GenBank/DDBJ whole genome shotgun (WGS) entry which is preliminary data.</text>
</comment>
<feature type="domain" description="Symplekin/Pta1 N-terminal" evidence="3">
    <location>
        <begin position="169"/>
        <end position="387"/>
    </location>
</feature>
<feature type="domain" description="Symplekin C-terminal" evidence="4">
    <location>
        <begin position="1139"/>
        <end position="1311"/>
    </location>
</feature>
<feature type="region of interest" description="Disordered" evidence="1">
    <location>
        <begin position="1003"/>
        <end position="1023"/>
    </location>
</feature>
<feature type="compositionally biased region" description="Basic and acidic residues" evidence="1">
    <location>
        <begin position="1371"/>
        <end position="1382"/>
    </location>
</feature>
<feature type="transmembrane region" description="Helical" evidence="2">
    <location>
        <begin position="70"/>
        <end position="91"/>
    </location>
</feature>
<evidence type="ECO:0000256" key="2">
    <source>
        <dbReference type="SAM" id="Phobius"/>
    </source>
</evidence>
<dbReference type="Gene3D" id="1.25.10.10">
    <property type="entry name" value="Leucine-rich Repeat Variant"/>
    <property type="match status" value="1"/>
</dbReference>
<evidence type="ECO:0000313" key="6">
    <source>
        <dbReference type="Proteomes" id="UP001419268"/>
    </source>
</evidence>
<proteinExistence type="predicted"/>
<feature type="region of interest" description="Disordered" evidence="1">
    <location>
        <begin position="704"/>
        <end position="730"/>
    </location>
</feature>
<feature type="region of interest" description="Disordered" evidence="1">
    <location>
        <begin position="451"/>
        <end position="493"/>
    </location>
</feature>
<feature type="transmembrane region" description="Helical" evidence="2">
    <location>
        <begin position="103"/>
        <end position="121"/>
    </location>
</feature>
<feature type="compositionally biased region" description="Polar residues" evidence="1">
    <location>
        <begin position="1350"/>
        <end position="1367"/>
    </location>
</feature>
<feature type="compositionally biased region" description="Polar residues" evidence="1">
    <location>
        <begin position="720"/>
        <end position="730"/>
    </location>
</feature>
<name>A0AAP0KWE0_9MAGN</name>
<dbReference type="Proteomes" id="UP001419268">
    <property type="component" value="Unassembled WGS sequence"/>
</dbReference>
<feature type="transmembrane region" description="Helical" evidence="2">
    <location>
        <begin position="133"/>
        <end position="153"/>
    </location>
</feature>
<sequence length="1382" mass="150811">MVGMISASAREEVLSLFNSFKFAIDVPSKLDFVRRLKEALLQRDSSLMPEFIHRLLELQPDRSSPIRKALAEYVFSLVFEIFSSFACFVDSLRSQWSFLSRYRSLWCGFVFLSDGIVFSFTNRVNIMLTVSKYGLLVYFSMFGEIGLIFTEFVPEIVPVLIAYLKDDTPAVARQAITSGTYLFRSILEKVAIQGLHSSELDELHKTSWGWMLKFKDTLHSIAFQPGRDGIRLLSVKFVEAMVLLFTPDPNTSSEIPSIRTSNVKIEGFNISCVKGSHPVLKLGDLSIEAGQSLDSLLDLLRFPKVKSLSNSMMIVLINSLSAIAKKRPAFYGRILPVLLGLDPPISVIKGVRFAGVHHVLKISFLSCLKCTHQGAVPWRDRLVGALKEMEVGELAKQVDLHDVMLSGSIEDRTGKEHSAKEKLSTETFDPVEVDAGKKRSVIQEVDDLAQNGGVSGKRYRSTPTLSSDSNGDRPNLDQGGVSTIGSTSSSVDGDGGHVQQLVAMFGALVAQGEKAVGSLEIIISSISADLLAEVVMANMRHLPSTCPNAEEDDEPIVANGSVSSTVGGKVLALQSSLLGSEESALPGMFLELASLFSAQPPTTDYTNLEVENPAANSSIQTRIDDVTEAIAADGGPFHSIDNESMSVLSEASVGIQESEIPGLDAVIHSDRIAEAFDATQITSTVLEAANVDLLSSLDKPDLPSLGSIPTDRSEELSPSLAVSDSNSASVPPTSVVLSSQYVLPKMSAPVINLSDDQKDHLQKTAFIRIIEGYKQISVAGGSRVRFSLLAYLAVKYPLELDPWKLLQEHILSDYLNHEGHELTLRVLYRLYGEAEQEHDFFSSTTATSVYETFLLIVAETLRDSFPPSDKSLSRLFSEVPYLPKSAFKLLESLCSPGKMEKADKEIQSGDRVTQGLSAVWSLILLRPSIRDTCLKIALQSAVHHLEEVRMKAIRLVANKLYPIACITQQIEDFASETLHSILKNQAMERKDANGSTLEIVKDSDLEGPSDLPHTAPMEVSSDSNHALSASSASSLLVSEAQRCMSLYFALCTKKHSLFRQIFVIYKSIPKAVTEAVHRHIPILVRTIGASPELLAIISDPPTGSESLLMQVLQILTEGTIPSPELVSAVKRLYDSKLKDVEVLIPILSSLPKDEVLSVFPSLVNLPLDKFQVALTHILQGQPHSGPVLTPAEVLIAVNGIDPDRDGIPLKKVTDACNACFEQRNVFTQQVLAKVEQTPLPLLFMRTVLQAIGAFPALVDFIMEILSRLVTKQIWKYPKLWVGFLKCTQLTKPQSFGVLLQLPSAQLENALSRIPALKAPLIAHASQPNIRPTLPRSTLVVLGIVNDSQTSSQLPTLTPQAPDASNSAADGATEKTRESSTAS</sequence>
<keyword evidence="2" id="KW-0472">Membrane</keyword>
<keyword evidence="2" id="KW-0812">Transmembrane</keyword>
<keyword evidence="2" id="KW-1133">Transmembrane helix</keyword>
<dbReference type="Pfam" id="PF11935">
    <property type="entry name" value="SYMPK_PTA1_N"/>
    <property type="match status" value="1"/>
</dbReference>
<evidence type="ECO:0000259" key="4">
    <source>
        <dbReference type="Pfam" id="PF12295"/>
    </source>
</evidence>
<dbReference type="InterPro" id="IPR011989">
    <property type="entry name" value="ARM-like"/>
</dbReference>
<dbReference type="PANTHER" id="PTHR47184:SF2">
    <property type="entry name" value="SYMPLEKIN"/>
    <property type="match status" value="1"/>
</dbReference>
<dbReference type="PANTHER" id="PTHR47184">
    <property type="entry name" value="PHOSPHATIDYLINOSITOL 3-AND 4-KINASE FAMILY PROTEIN-RELATED"/>
    <property type="match status" value="1"/>
</dbReference>
<evidence type="ECO:0008006" key="7">
    <source>
        <dbReference type="Google" id="ProtNLM"/>
    </source>
</evidence>
<gene>
    <name evidence="5" type="ORF">Scep_005653</name>
</gene>
<reference evidence="5 6" key="1">
    <citation type="submission" date="2024-01" db="EMBL/GenBank/DDBJ databases">
        <title>Genome assemblies of Stephania.</title>
        <authorList>
            <person name="Yang L."/>
        </authorList>
    </citation>
    <scope>NUCLEOTIDE SEQUENCE [LARGE SCALE GENOMIC DNA]</scope>
    <source>
        <strain evidence="5">JXDWG</strain>
        <tissue evidence="5">Leaf</tissue>
    </source>
</reference>
<protein>
    <recommendedName>
        <fullName evidence="7">Symplekin</fullName>
    </recommendedName>
</protein>
<dbReference type="EMBL" id="JBBNAG010000002">
    <property type="protein sequence ID" value="KAK9159079.1"/>
    <property type="molecule type" value="Genomic_DNA"/>
</dbReference>
<feature type="compositionally biased region" description="Low complexity" evidence="1">
    <location>
        <begin position="479"/>
        <end position="492"/>
    </location>
</feature>
<evidence type="ECO:0000313" key="5">
    <source>
        <dbReference type="EMBL" id="KAK9159079.1"/>
    </source>
</evidence>
<feature type="region of interest" description="Disordered" evidence="1">
    <location>
        <begin position="1350"/>
        <end position="1382"/>
    </location>
</feature>
<feature type="region of interest" description="Disordered" evidence="1">
    <location>
        <begin position="409"/>
        <end position="429"/>
    </location>
</feature>
<organism evidence="5 6">
    <name type="scientific">Stephania cephalantha</name>
    <dbReference type="NCBI Taxonomy" id="152367"/>
    <lineage>
        <taxon>Eukaryota</taxon>
        <taxon>Viridiplantae</taxon>
        <taxon>Streptophyta</taxon>
        <taxon>Embryophyta</taxon>
        <taxon>Tracheophyta</taxon>
        <taxon>Spermatophyta</taxon>
        <taxon>Magnoliopsida</taxon>
        <taxon>Ranunculales</taxon>
        <taxon>Menispermaceae</taxon>
        <taxon>Menispermoideae</taxon>
        <taxon>Cissampelideae</taxon>
        <taxon>Stephania</taxon>
    </lineage>
</organism>